<comment type="caution">
    <text evidence="3">The sequence shown here is derived from an EMBL/GenBank/DDBJ whole genome shotgun (WGS) entry which is preliminary data.</text>
</comment>
<dbReference type="Gene3D" id="3.90.1010.10">
    <property type="match status" value="1"/>
</dbReference>
<feature type="compositionally biased region" description="Polar residues" evidence="1">
    <location>
        <begin position="1"/>
        <end position="13"/>
    </location>
</feature>
<protein>
    <submittedName>
        <fullName evidence="3">Nitrogen fixation NifU-like protein</fullName>
    </submittedName>
</protein>
<dbReference type="PANTHER" id="PTHR10093">
    <property type="entry name" value="IRON-SULFUR CLUSTER ASSEMBLY ENZYME NIFU HOMOLOG"/>
    <property type="match status" value="1"/>
</dbReference>
<proteinExistence type="predicted"/>
<feature type="domain" description="NIF system FeS cluster assembly NifU N-terminal" evidence="2">
    <location>
        <begin position="36"/>
        <end position="162"/>
    </location>
</feature>
<evidence type="ECO:0000313" key="4">
    <source>
        <dbReference type="Proteomes" id="UP001620520"/>
    </source>
</evidence>
<dbReference type="NCBIfam" id="TIGR01994">
    <property type="entry name" value="SUF_scaf_2"/>
    <property type="match status" value="1"/>
</dbReference>
<feature type="region of interest" description="Disordered" evidence="1">
    <location>
        <begin position="1"/>
        <end position="20"/>
    </location>
</feature>
<organism evidence="3 4">
    <name type="scientific">Paenarthrobacter histidinolovorans</name>
    <dbReference type="NCBI Taxonomy" id="43664"/>
    <lineage>
        <taxon>Bacteria</taxon>
        <taxon>Bacillati</taxon>
        <taxon>Actinomycetota</taxon>
        <taxon>Actinomycetes</taxon>
        <taxon>Micrococcales</taxon>
        <taxon>Micrococcaceae</taxon>
        <taxon>Paenarthrobacter</taxon>
    </lineage>
</organism>
<accession>A0ABW8N8U5</accession>
<dbReference type="CDD" id="cd06664">
    <property type="entry name" value="IscU_like"/>
    <property type="match status" value="1"/>
</dbReference>
<dbReference type="Proteomes" id="UP001620520">
    <property type="component" value="Unassembled WGS sequence"/>
</dbReference>
<dbReference type="InterPro" id="IPR002871">
    <property type="entry name" value="NIF_FeS_clus_asmbl_NifU_N"/>
</dbReference>
<feature type="region of interest" description="Disordered" evidence="1">
    <location>
        <begin position="47"/>
        <end position="68"/>
    </location>
</feature>
<name>A0ABW8N8U5_9MICC</name>
<dbReference type="SUPFAM" id="SSF82649">
    <property type="entry name" value="SufE/NifU"/>
    <property type="match status" value="1"/>
</dbReference>
<gene>
    <name evidence="3" type="ORF">ABIA52_002856</name>
</gene>
<dbReference type="EMBL" id="JBIYEW010000003">
    <property type="protein sequence ID" value="MFK4639967.1"/>
    <property type="molecule type" value="Genomic_DNA"/>
</dbReference>
<evidence type="ECO:0000313" key="3">
    <source>
        <dbReference type="EMBL" id="MFK4639967.1"/>
    </source>
</evidence>
<dbReference type="Pfam" id="PF01592">
    <property type="entry name" value="NifU_N"/>
    <property type="match status" value="1"/>
</dbReference>
<reference evidence="3 4" key="1">
    <citation type="submission" date="2024-10" db="EMBL/GenBank/DDBJ databases">
        <title>Novel secondary metabolite-producing bacteria for plant disease control.</title>
        <authorList>
            <person name="Chevrette M."/>
        </authorList>
    </citation>
    <scope>NUCLEOTIDE SEQUENCE [LARGE SCALE GENOMIC DNA]</scope>
    <source>
        <strain evidence="3 4">J30 TE3557</strain>
    </source>
</reference>
<sequence>MLSSTPFPASGPTSRPDHTDFFLETGISTMSLDQLYQQIILDHSKQRHGSGLAETQAPAGASTGQSHQLNPVCGDEVTLRLAVADGTVQQISWDGAGCSISMASASVLSEMGEGMSVAELHSVIDNFREVLRSRGKVQADPEILGDAAAFEGVARYAARVKCAMISWVAAEDALNQATA</sequence>
<evidence type="ECO:0000259" key="2">
    <source>
        <dbReference type="Pfam" id="PF01592"/>
    </source>
</evidence>
<keyword evidence="4" id="KW-1185">Reference proteome</keyword>
<evidence type="ECO:0000256" key="1">
    <source>
        <dbReference type="SAM" id="MobiDB-lite"/>
    </source>
</evidence>